<accession>A0A9D9HLD0</accession>
<dbReference type="GO" id="GO:0008033">
    <property type="term" value="P:tRNA processing"/>
    <property type="evidence" value="ECO:0007669"/>
    <property type="project" value="UniProtKB-KW"/>
</dbReference>
<dbReference type="InterPro" id="IPR032828">
    <property type="entry name" value="PolyA_RNA-bd"/>
</dbReference>
<evidence type="ECO:0000256" key="5">
    <source>
        <dbReference type="ARBA" id="ARBA00022723"/>
    </source>
</evidence>
<dbReference type="Pfam" id="PF12627">
    <property type="entry name" value="PolyA_pol_RNAbd"/>
    <property type="match status" value="1"/>
</dbReference>
<dbReference type="Gene3D" id="1.10.3090.10">
    <property type="entry name" value="cca-adding enzyme, domain 2"/>
    <property type="match status" value="1"/>
</dbReference>
<dbReference type="Pfam" id="PF01743">
    <property type="entry name" value="PolyA_pol"/>
    <property type="match status" value="1"/>
</dbReference>
<dbReference type="GO" id="GO:0046872">
    <property type="term" value="F:metal ion binding"/>
    <property type="evidence" value="ECO:0007669"/>
    <property type="project" value="UniProtKB-KW"/>
</dbReference>
<proteinExistence type="inferred from homology"/>
<evidence type="ECO:0000256" key="8">
    <source>
        <dbReference type="ARBA" id="ARBA00022840"/>
    </source>
</evidence>
<keyword evidence="3" id="KW-0819">tRNA processing</keyword>
<dbReference type="EMBL" id="JADIMK010000066">
    <property type="protein sequence ID" value="MBO8455967.1"/>
    <property type="molecule type" value="Genomic_DNA"/>
</dbReference>
<dbReference type="InterPro" id="IPR003607">
    <property type="entry name" value="HD/PDEase_dom"/>
</dbReference>
<dbReference type="FunFam" id="3.30.460.10:FF:000033">
    <property type="entry name" value="Poly A polymerase head domain protein"/>
    <property type="match status" value="1"/>
</dbReference>
<evidence type="ECO:0000259" key="12">
    <source>
        <dbReference type="Pfam" id="PF01743"/>
    </source>
</evidence>
<dbReference type="Pfam" id="PF01966">
    <property type="entry name" value="HD"/>
    <property type="match status" value="1"/>
</dbReference>
<dbReference type="InterPro" id="IPR002646">
    <property type="entry name" value="PolA_pol_head_dom"/>
</dbReference>
<reference evidence="15" key="2">
    <citation type="journal article" date="2021" name="PeerJ">
        <title>Extensive microbial diversity within the chicken gut microbiome revealed by metagenomics and culture.</title>
        <authorList>
            <person name="Gilroy R."/>
            <person name="Ravi A."/>
            <person name="Getino M."/>
            <person name="Pursley I."/>
            <person name="Horton D.L."/>
            <person name="Alikhan N.F."/>
            <person name="Baker D."/>
            <person name="Gharbi K."/>
            <person name="Hall N."/>
            <person name="Watson M."/>
            <person name="Adriaenssens E.M."/>
            <person name="Foster-Nyarko E."/>
            <person name="Jarju S."/>
            <person name="Secka A."/>
            <person name="Antonio M."/>
            <person name="Oren A."/>
            <person name="Chaudhuri R.R."/>
            <person name="La Ragione R."/>
            <person name="Hildebrand F."/>
            <person name="Pallen M.J."/>
        </authorList>
    </citation>
    <scope>NUCLEOTIDE SEQUENCE</scope>
    <source>
        <strain evidence="15">B1-3475</strain>
    </source>
</reference>
<comment type="cofactor">
    <cofactor evidence="1">
        <name>Mg(2+)</name>
        <dbReference type="ChEBI" id="CHEBI:18420"/>
    </cofactor>
</comment>
<feature type="domain" description="tRNA nucleotidyltransferase/poly(A) polymerase RNA and SrmB- binding" evidence="14">
    <location>
        <begin position="186"/>
        <end position="245"/>
    </location>
</feature>
<evidence type="ECO:0000256" key="4">
    <source>
        <dbReference type="ARBA" id="ARBA00022695"/>
    </source>
</evidence>
<dbReference type="GO" id="GO:0005524">
    <property type="term" value="F:ATP binding"/>
    <property type="evidence" value="ECO:0007669"/>
    <property type="project" value="UniProtKB-KW"/>
</dbReference>
<evidence type="ECO:0000259" key="14">
    <source>
        <dbReference type="Pfam" id="PF12627"/>
    </source>
</evidence>
<dbReference type="NCBIfam" id="TIGR00277">
    <property type="entry name" value="HDIG"/>
    <property type="match status" value="1"/>
</dbReference>
<evidence type="ECO:0000256" key="7">
    <source>
        <dbReference type="ARBA" id="ARBA00022800"/>
    </source>
</evidence>
<evidence type="ECO:0000256" key="9">
    <source>
        <dbReference type="ARBA" id="ARBA00022842"/>
    </source>
</evidence>
<evidence type="ECO:0000256" key="10">
    <source>
        <dbReference type="ARBA" id="ARBA00022884"/>
    </source>
</evidence>
<evidence type="ECO:0000256" key="6">
    <source>
        <dbReference type="ARBA" id="ARBA00022741"/>
    </source>
</evidence>
<evidence type="ECO:0000256" key="1">
    <source>
        <dbReference type="ARBA" id="ARBA00001946"/>
    </source>
</evidence>
<dbReference type="InterPro" id="IPR006675">
    <property type="entry name" value="HDIG_dom"/>
</dbReference>
<dbReference type="PANTHER" id="PTHR47545:SF1">
    <property type="entry name" value="MULTIFUNCTIONAL CCA PROTEIN"/>
    <property type="match status" value="1"/>
</dbReference>
<keyword evidence="7" id="KW-0692">RNA repair</keyword>
<feature type="domain" description="Poly A polymerase head" evidence="12">
    <location>
        <begin position="27"/>
        <end position="153"/>
    </location>
</feature>
<dbReference type="Gene3D" id="3.30.460.10">
    <property type="entry name" value="Beta Polymerase, domain 2"/>
    <property type="match status" value="1"/>
</dbReference>
<protein>
    <submittedName>
        <fullName evidence="15">HD domain-containing protein</fullName>
    </submittedName>
</protein>
<dbReference type="PANTHER" id="PTHR47545">
    <property type="entry name" value="MULTIFUNCTIONAL CCA PROTEIN"/>
    <property type="match status" value="1"/>
</dbReference>
<feature type="domain" description="HD" evidence="13">
    <location>
        <begin position="305"/>
        <end position="373"/>
    </location>
</feature>
<evidence type="ECO:0000313" key="15">
    <source>
        <dbReference type="EMBL" id="MBO8455967.1"/>
    </source>
</evidence>
<comment type="similarity">
    <text evidence="11">Belongs to the tRNA nucleotidyltransferase/poly(A) polymerase family.</text>
</comment>
<dbReference type="GO" id="GO:0042245">
    <property type="term" value="P:RNA repair"/>
    <property type="evidence" value="ECO:0007669"/>
    <property type="project" value="UniProtKB-KW"/>
</dbReference>
<dbReference type="Proteomes" id="UP000823617">
    <property type="component" value="Unassembled WGS sequence"/>
</dbReference>
<dbReference type="CDD" id="cd05398">
    <property type="entry name" value="NT_ClassII-CCAase"/>
    <property type="match status" value="1"/>
</dbReference>
<keyword evidence="8" id="KW-0067">ATP-binding</keyword>
<name>A0A9D9HLD0_9BACT</name>
<dbReference type="InterPro" id="IPR050124">
    <property type="entry name" value="tRNA_CCA-adding_enzyme"/>
</dbReference>
<evidence type="ECO:0000313" key="16">
    <source>
        <dbReference type="Proteomes" id="UP000823617"/>
    </source>
</evidence>
<dbReference type="SUPFAM" id="SSF81891">
    <property type="entry name" value="Poly A polymerase C-terminal region-like"/>
    <property type="match status" value="1"/>
</dbReference>
<dbReference type="GO" id="GO:0003723">
    <property type="term" value="F:RNA binding"/>
    <property type="evidence" value="ECO:0007669"/>
    <property type="project" value="UniProtKB-KW"/>
</dbReference>
<keyword evidence="5" id="KW-0479">Metal-binding</keyword>
<evidence type="ECO:0000256" key="3">
    <source>
        <dbReference type="ARBA" id="ARBA00022694"/>
    </source>
</evidence>
<dbReference type="CDD" id="cd00077">
    <property type="entry name" value="HDc"/>
    <property type="match status" value="1"/>
</dbReference>
<evidence type="ECO:0000256" key="2">
    <source>
        <dbReference type="ARBA" id="ARBA00022679"/>
    </source>
</evidence>
<evidence type="ECO:0000259" key="13">
    <source>
        <dbReference type="Pfam" id="PF01966"/>
    </source>
</evidence>
<evidence type="ECO:0000256" key="11">
    <source>
        <dbReference type="RuleBase" id="RU003953"/>
    </source>
</evidence>
<dbReference type="SUPFAM" id="SSF81301">
    <property type="entry name" value="Nucleotidyltransferase"/>
    <property type="match status" value="1"/>
</dbReference>
<dbReference type="AlphaFoldDB" id="A0A9D9HLD0"/>
<keyword evidence="2 11" id="KW-0808">Transferase</keyword>
<dbReference type="InterPro" id="IPR043519">
    <property type="entry name" value="NT_sf"/>
</dbReference>
<dbReference type="InterPro" id="IPR006674">
    <property type="entry name" value="HD_domain"/>
</dbReference>
<keyword evidence="4" id="KW-0548">Nucleotidyltransferase</keyword>
<dbReference type="GO" id="GO:0016779">
    <property type="term" value="F:nucleotidyltransferase activity"/>
    <property type="evidence" value="ECO:0007669"/>
    <property type="project" value="UniProtKB-KW"/>
</dbReference>
<sequence>MTITQGFLDHRIFSIVSDIAQQKGVRAFVIGGYVRDCFLGCPSKDIDIVVEGSGIELAEAVGEAVRSNVSVFRNFGTAMLRYKGIEVEFVGARKESYRRDSRKPIVENGTIEDDQKRRDFTINAMAFSLQKEDFGALIDPFGGIRDLNDGIIRTPLDPDTTYSDDPLRMVRAIRFATRLTTDEHPFRIVPESLESIRRNRDRMSILSKERITEELNKMLVCRKPSIGFRLMDETGLLDYILPQLTKLKGTETLEGKGHKENFSHTLEVVDNVSAIEASLIAEGKLTDRYFEDNVEMEKVRTEPYLWLRWAALLHDIGKPATKRFDPQAGWTFHGHEVVGARMIPKIFQTMKMPLNEKMKYVQKLVSLHLRPIALVTEEVTDSAVRRLLFDAGNDIDDLMVLCKADITSKNPRKVEKLKHNFDIVREKLQEVEAKDAIRNFKNPIRGEYIMETFGIPPSRPIGILQEYVKNAILDGVIENNFEAADKLMREKAAEMGLVPRFPPSGK</sequence>
<keyword evidence="6" id="KW-0547">Nucleotide-binding</keyword>
<gene>
    <name evidence="15" type="ORF">IAC08_06140</name>
</gene>
<organism evidence="15 16">
    <name type="scientific">Candidatus Cryptobacteroides intestinigallinarum</name>
    <dbReference type="NCBI Taxonomy" id="2840767"/>
    <lineage>
        <taxon>Bacteria</taxon>
        <taxon>Pseudomonadati</taxon>
        <taxon>Bacteroidota</taxon>
        <taxon>Bacteroidia</taxon>
        <taxon>Bacteroidales</taxon>
        <taxon>Candidatus Cryptobacteroides</taxon>
    </lineage>
</organism>
<keyword evidence="9" id="KW-0460">Magnesium</keyword>
<comment type="caution">
    <text evidence="15">The sequence shown here is derived from an EMBL/GenBank/DDBJ whole genome shotgun (WGS) entry which is preliminary data.</text>
</comment>
<reference evidence="15" key="1">
    <citation type="submission" date="2020-10" db="EMBL/GenBank/DDBJ databases">
        <authorList>
            <person name="Gilroy R."/>
        </authorList>
    </citation>
    <scope>NUCLEOTIDE SEQUENCE</scope>
    <source>
        <strain evidence="15">B1-3475</strain>
    </source>
</reference>
<keyword evidence="10 11" id="KW-0694">RNA-binding</keyword>